<reference evidence="3" key="3">
    <citation type="submission" date="2015-06" db="UniProtKB">
        <authorList>
            <consortium name="EnsemblMetazoa"/>
        </authorList>
    </citation>
    <scope>IDENTIFICATION</scope>
</reference>
<dbReference type="EMBL" id="AMQN01006098">
    <property type="status" value="NOT_ANNOTATED_CDS"/>
    <property type="molecule type" value="Genomic_DNA"/>
</dbReference>
<name>R7UVP3_CAPTE</name>
<reference evidence="2 4" key="2">
    <citation type="journal article" date="2013" name="Nature">
        <title>Insights into bilaterian evolution from three spiralian genomes.</title>
        <authorList>
            <person name="Simakov O."/>
            <person name="Marletaz F."/>
            <person name="Cho S.J."/>
            <person name="Edsinger-Gonzales E."/>
            <person name="Havlak P."/>
            <person name="Hellsten U."/>
            <person name="Kuo D.H."/>
            <person name="Larsson T."/>
            <person name="Lv J."/>
            <person name="Arendt D."/>
            <person name="Savage R."/>
            <person name="Osoegawa K."/>
            <person name="de Jong P."/>
            <person name="Grimwood J."/>
            <person name="Chapman J.A."/>
            <person name="Shapiro H."/>
            <person name="Aerts A."/>
            <person name="Otillar R.P."/>
            <person name="Terry A.Y."/>
            <person name="Boore J.L."/>
            <person name="Grigoriev I.V."/>
            <person name="Lindberg D.R."/>
            <person name="Seaver E.C."/>
            <person name="Weisblat D.A."/>
            <person name="Putnam N.H."/>
            <person name="Rokhsar D.S."/>
        </authorList>
    </citation>
    <scope>NUCLEOTIDE SEQUENCE</scope>
    <source>
        <strain evidence="2 4">I ESC-2004</strain>
    </source>
</reference>
<keyword evidence="4" id="KW-1185">Reference proteome</keyword>
<evidence type="ECO:0000313" key="3">
    <source>
        <dbReference type="EnsemblMetazoa" id="CapteP203989"/>
    </source>
</evidence>
<accession>R7UVP3</accession>
<dbReference type="AlphaFoldDB" id="R7UVP3"/>
<feature type="region of interest" description="Disordered" evidence="1">
    <location>
        <begin position="1"/>
        <end position="38"/>
    </location>
</feature>
<dbReference type="EnsemblMetazoa" id="CapteT203989">
    <property type="protein sequence ID" value="CapteP203989"/>
    <property type="gene ID" value="CapteG203989"/>
</dbReference>
<dbReference type="HOGENOM" id="CLU_1350034_0_0_1"/>
<dbReference type="EMBL" id="KB297594">
    <property type="protein sequence ID" value="ELU10332.1"/>
    <property type="molecule type" value="Genomic_DNA"/>
</dbReference>
<feature type="compositionally biased region" description="Basic and acidic residues" evidence="1">
    <location>
        <begin position="25"/>
        <end position="34"/>
    </location>
</feature>
<evidence type="ECO:0000313" key="4">
    <source>
        <dbReference type="Proteomes" id="UP000014760"/>
    </source>
</evidence>
<protein>
    <submittedName>
        <fullName evidence="2 3">Uncharacterized protein</fullName>
    </submittedName>
</protein>
<dbReference type="Proteomes" id="UP000014760">
    <property type="component" value="Unassembled WGS sequence"/>
</dbReference>
<gene>
    <name evidence="2" type="ORF">CAPTEDRAFT_203989</name>
</gene>
<evidence type="ECO:0000256" key="1">
    <source>
        <dbReference type="SAM" id="MobiDB-lite"/>
    </source>
</evidence>
<feature type="compositionally biased region" description="Basic and acidic residues" evidence="1">
    <location>
        <begin position="1"/>
        <end position="10"/>
    </location>
</feature>
<organism evidence="2">
    <name type="scientific">Capitella teleta</name>
    <name type="common">Polychaete worm</name>
    <dbReference type="NCBI Taxonomy" id="283909"/>
    <lineage>
        <taxon>Eukaryota</taxon>
        <taxon>Metazoa</taxon>
        <taxon>Spiralia</taxon>
        <taxon>Lophotrochozoa</taxon>
        <taxon>Annelida</taxon>
        <taxon>Polychaeta</taxon>
        <taxon>Sedentaria</taxon>
        <taxon>Scolecida</taxon>
        <taxon>Capitellidae</taxon>
        <taxon>Capitella</taxon>
    </lineage>
</organism>
<reference evidence="4" key="1">
    <citation type="submission" date="2012-12" db="EMBL/GenBank/DDBJ databases">
        <authorList>
            <person name="Hellsten U."/>
            <person name="Grimwood J."/>
            <person name="Chapman J.A."/>
            <person name="Shapiro H."/>
            <person name="Aerts A."/>
            <person name="Otillar R.P."/>
            <person name="Terry A.Y."/>
            <person name="Boore J.L."/>
            <person name="Simakov O."/>
            <person name="Marletaz F."/>
            <person name="Cho S.-J."/>
            <person name="Edsinger-Gonzales E."/>
            <person name="Havlak P."/>
            <person name="Kuo D.-H."/>
            <person name="Larsson T."/>
            <person name="Lv J."/>
            <person name="Arendt D."/>
            <person name="Savage R."/>
            <person name="Osoegawa K."/>
            <person name="de Jong P."/>
            <person name="Lindberg D.R."/>
            <person name="Seaver E.C."/>
            <person name="Weisblat D.A."/>
            <person name="Putnam N.H."/>
            <person name="Grigoriev I.V."/>
            <person name="Rokhsar D.S."/>
        </authorList>
    </citation>
    <scope>NUCLEOTIDE SEQUENCE</scope>
    <source>
        <strain evidence="4">I ESC-2004</strain>
    </source>
</reference>
<sequence>MAPNTERRQSCPDIRSTNLQQRDPQIIKKEDQELPRVGANADDRWRLAIQRAPSVHAEMEGRLPIGLQNLRPSSVAKARREFGTFPLSRNKQREERVRKSKMQVLRIAYKKLQKVDEEGGQPRHVLLNLLTAKKLRGQLRKELRQTYWQDPESLKTPWEKHLSTEYRPLRSLVCLDNNDVDVELNTEQIAFDHEMDVCGVHQN</sequence>
<proteinExistence type="predicted"/>
<evidence type="ECO:0000313" key="2">
    <source>
        <dbReference type="EMBL" id="ELU10332.1"/>
    </source>
</evidence>